<dbReference type="SUPFAM" id="SSF90123">
    <property type="entry name" value="ABC transporter transmembrane region"/>
    <property type="match status" value="1"/>
</dbReference>
<dbReference type="Pfam" id="PF00005">
    <property type="entry name" value="ABC_tran"/>
    <property type="match status" value="1"/>
</dbReference>
<dbReference type="InterPro" id="IPR003439">
    <property type="entry name" value="ABC_transporter-like_ATP-bd"/>
</dbReference>
<dbReference type="PROSITE" id="PS00211">
    <property type="entry name" value="ABC_TRANSPORTER_1"/>
    <property type="match status" value="1"/>
</dbReference>
<evidence type="ECO:0000256" key="1">
    <source>
        <dbReference type="ARBA" id="ARBA00004651"/>
    </source>
</evidence>
<dbReference type="GO" id="GO:0015421">
    <property type="term" value="F:ABC-type oligopeptide transporter activity"/>
    <property type="evidence" value="ECO:0007669"/>
    <property type="project" value="TreeGrafter"/>
</dbReference>
<dbReference type="GO" id="GO:0005524">
    <property type="term" value="F:ATP binding"/>
    <property type="evidence" value="ECO:0007669"/>
    <property type="project" value="UniProtKB-KW"/>
</dbReference>
<sequence length="572" mass="63766">MKVILKFTRPYLSLIIFAVLLMFVELAVDLYAPVLMSRIIDNGILKNDTSYVSQYLLIMIGISLAAFIAGIINSFIASHVCHMYSYDLRNAIFKRIQNFSVKTLGRFRTSSIITRLTSDVIATEMVLFMSLRIMLKAPLMVIGSIIMSFIVAPSIAVYLVIGTPFLAIFLFITARTGMKIFLRIQQRMDGLNRFVQQNLEGVRLIKSSLNGPYETEKFDQIATPLRRDTIKAMRLMESIMPVLLIVMNLSLLAVIWFGADAISTNQIEVGNLVAIINYALRMQGGFSMFAFIIISFSRAKASADRMSEILTTPADEKHMEVEPYEEQSAGNVIFDQVSFKYPSSGQYVLKDISFTVNAGEKFVIMGQTGSGKSALLSLIPRMYQATSGQVIVAEQNVNDWNINLLREYIGYVPQKTVLFTGSVNDNVRWGDNDASTAEVESAAQLAQIHDSIMSFDQQYETRVGQQGVNLSGGQKQRLAIARALIRKPGILILDDSTSALDIHTENKLFDALKDLEMTRIIVTQKIHTAKTADQILLLDKGEIVGLGTHSELLEQSQLYHEIVASQEGTVND</sequence>
<evidence type="ECO:0000256" key="10">
    <source>
        <dbReference type="SAM" id="Phobius"/>
    </source>
</evidence>
<dbReference type="PROSITE" id="PS50929">
    <property type="entry name" value="ABC_TM1F"/>
    <property type="match status" value="1"/>
</dbReference>
<dbReference type="InterPro" id="IPR027417">
    <property type="entry name" value="P-loop_NTPase"/>
</dbReference>
<dbReference type="AlphaFoldDB" id="A0A4R6BUB0"/>
<dbReference type="InterPro" id="IPR036640">
    <property type="entry name" value="ABC1_TM_sf"/>
</dbReference>
<comment type="function">
    <text evidence="9">May be involved in multidrug export. Transmembrane domains (TMD) form a pore in the cell membrane and the ATP-binding domain (NBD) is responsible for energy generation.</text>
</comment>
<comment type="subcellular location">
    <subcellularLocation>
        <location evidence="1">Cell membrane</location>
        <topology evidence="1">Multi-pass membrane protein</topology>
    </subcellularLocation>
</comment>
<dbReference type="Pfam" id="PF00664">
    <property type="entry name" value="ABC_membrane"/>
    <property type="match status" value="1"/>
</dbReference>
<dbReference type="GO" id="GO:0005886">
    <property type="term" value="C:plasma membrane"/>
    <property type="evidence" value="ECO:0007669"/>
    <property type="project" value="UniProtKB-SubCell"/>
</dbReference>
<feature type="transmembrane region" description="Helical" evidence="10">
    <location>
        <begin position="157"/>
        <end position="178"/>
    </location>
</feature>
<evidence type="ECO:0000259" key="12">
    <source>
        <dbReference type="PROSITE" id="PS50929"/>
    </source>
</evidence>
<dbReference type="InterPro" id="IPR039421">
    <property type="entry name" value="Type_1_exporter"/>
</dbReference>
<dbReference type="InterPro" id="IPR017871">
    <property type="entry name" value="ABC_transporter-like_CS"/>
</dbReference>
<dbReference type="GO" id="GO:0016887">
    <property type="term" value="F:ATP hydrolysis activity"/>
    <property type="evidence" value="ECO:0007669"/>
    <property type="project" value="InterPro"/>
</dbReference>
<keyword evidence="2" id="KW-0813">Transport</keyword>
<dbReference type="SMART" id="SM00382">
    <property type="entry name" value="AAA"/>
    <property type="match status" value="1"/>
</dbReference>
<dbReference type="RefSeq" id="WP_133443711.1">
    <property type="nucleotide sequence ID" value="NZ_SCWB01000008.1"/>
</dbReference>
<dbReference type="PROSITE" id="PS50893">
    <property type="entry name" value="ABC_TRANSPORTER_2"/>
    <property type="match status" value="1"/>
</dbReference>
<evidence type="ECO:0000256" key="4">
    <source>
        <dbReference type="ARBA" id="ARBA00022692"/>
    </source>
</evidence>
<evidence type="ECO:0000256" key="7">
    <source>
        <dbReference type="ARBA" id="ARBA00022989"/>
    </source>
</evidence>
<keyword evidence="7 10" id="KW-1133">Transmembrane helix</keyword>
<evidence type="ECO:0000256" key="6">
    <source>
        <dbReference type="ARBA" id="ARBA00022840"/>
    </source>
</evidence>
<feature type="transmembrane region" description="Helical" evidence="10">
    <location>
        <begin position="12"/>
        <end position="32"/>
    </location>
</feature>
<dbReference type="EMBL" id="SCWB01000008">
    <property type="protein sequence ID" value="TDM11855.1"/>
    <property type="molecule type" value="Genomic_DNA"/>
</dbReference>
<feature type="domain" description="ABC transporter" evidence="11">
    <location>
        <begin position="332"/>
        <end position="565"/>
    </location>
</feature>
<comment type="caution">
    <text evidence="13">The sequence shown here is derived from an EMBL/GenBank/DDBJ whole genome shotgun (WGS) entry which is preliminary data.</text>
</comment>
<evidence type="ECO:0000256" key="3">
    <source>
        <dbReference type="ARBA" id="ARBA00022475"/>
    </source>
</evidence>
<dbReference type="Proteomes" id="UP000294802">
    <property type="component" value="Unassembled WGS sequence"/>
</dbReference>
<dbReference type="InterPro" id="IPR011527">
    <property type="entry name" value="ABC1_TM_dom"/>
</dbReference>
<organism evidence="13 14">
    <name type="scientific">Macrococcus lamae</name>
    <dbReference type="NCBI Taxonomy" id="198484"/>
    <lineage>
        <taxon>Bacteria</taxon>
        <taxon>Bacillati</taxon>
        <taxon>Bacillota</taxon>
        <taxon>Bacilli</taxon>
        <taxon>Bacillales</taxon>
        <taxon>Staphylococcaceae</taxon>
        <taxon>Macrococcus</taxon>
    </lineage>
</organism>
<feature type="domain" description="ABC transmembrane type-1" evidence="12">
    <location>
        <begin position="16"/>
        <end position="298"/>
    </location>
</feature>
<evidence type="ECO:0000256" key="2">
    <source>
        <dbReference type="ARBA" id="ARBA00022448"/>
    </source>
</evidence>
<dbReference type="CDD" id="cd18548">
    <property type="entry name" value="ABC_6TM_Tm287_like"/>
    <property type="match status" value="1"/>
</dbReference>
<keyword evidence="3" id="KW-1003">Cell membrane</keyword>
<gene>
    <name evidence="13" type="ORF">ERX29_05570</name>
</gene>
<dbReference type="InterPro" id="IPR003593">
    <property type="entry name" value="AAA+_ATPase"/>
</dbReference>
<reference evidence="13 14" key="1">
    <citation type="submission" date="2019-01" db="EMBL/GenBank/DDBJ databases">
        <title>Draft genome sequences of the type strains of six Macrococcus species.</title>
        <authorList>
            <person name="Mazhar S."/>
            <person name="Altermann E."/>
            <person name="Hill C."/>
            <person name="Mcauliffe O."/>
        </authorList>
    </citation>
    <scope>NUCLEOTIDE SEQUENCE [LARGE SCALE GENOMIC DNA]</scope>
    <source>
        <strain evidence="13 14">CCM4815</strain>
    </source>
</reference>
<keyword evidence="4 10" id="KW-0812">Transmembrane</keyword>
<evidence type="ECO:0000256" key="5">
    <source>
        <dbReference type="ARBA" id="ARBA00022741"/>
    </source>
</evidence>
<dbReference type="Gene3D" id="3.40.50.300">
    <property type="entry name" value="P-loop containing nucleotide triphosphate hydrolases"/>
    <property type="match status" value="1"/>
</dbReference>
<dbReference type="OrthoDB" id="9770415at2"/>
<evidence type="ECO:0000256" key="8">
    <source>
        <dbReference type="ARBA" id="ARBA00023136"/>
    </source>
</evidence>
<evidence type="ECO:0000313" key="14">
    <source>
        <dbReference type="Proteomes" id="UP000294802"/>
    </source>
</evidence>
<feature type="transmembrane region" description="Helical" evidence="10">
    <location>
        <begin position="235"/>
        <end position="258"/>
    </location>
</feature>
<evidence type="ECO:0000259" key="11">
    <source>
        <dbReference type="PROSITE" id="PS50893"/>
    </source>
</evidence>
<name>A0A4R6BUB0_9STAP</name>
<keyword evidence="5" id="KW-0547">Nucleotide-binding</keyword>
<protein>
    <submittedName>
        <fullName evidence="13">ABC transporter ATP-binding protein</fullName>
    </submittedName>
</protein>
<dbReference type="PANTHER" id="PTHR43394">
    <property type="entry name" value="ATP-DEPENDENT PERMEASE MDL1, MITOCHONDRIAL"/>
    <property type="match status" value="1"/>
</dbReference>
<dbReference type="PANTHER" id="PTHR43394:SF1">
    <property type="entry name" value="ATP-BINDING CASSETTE SUB-FAMILY B MEMBER 10, MITOCHONDRIAL"/>
    <property type="match status" value="1"/>
</dbReference>
<keyword evidence="14" id="KW-1185">Reference proteome</keyword>
<evidence type="ECO:0000256" key="9">
    <source>
        <dbReference type="ARBA" id="ARBA00025074"/>
    </source>
</evidence>
<proteinExistence type="predicted"/>
<feature type="transmembrane region" description="Helical" evidence="10">
    <location>
        <begin position="52"/>
        <end position="76"/>
    </location>
</feature>
<keyword evidence="8 10" id="KW-0472">Membrane</keyword>
<dbReference type="FunFam" id="3.40.50.300:FF:000221">
    <property type="entry name" value="Multidrug ABC transporter ATP-binding protein"/>
    <property type="match status" value="1"/>
</dbReference>
<dbReference type="SUPFAM" id="SSF52540">
    <property type="entry name" value="P-loop containing nucleoside triphosphate hydrolases"/>
    <property type="match status" value="1"/>
</dbReference>
<dbReference type="Gene3D" id="1.20.1560.10">
    <property type="entry name" value="ABC transporter type 1, transmembrane domain"/>
    <property type="match status" value="1"/>
</dbReference>
<evidence type="ECO:0000313" key="13">
    <source>
        <dbReference type="EMBL" id="TDM11855.1"/>
    </source>
</evidence>
<keyword evidence="6 13" id="KW-0067">ATP-binding</keyword>
<accession>A0A4R6BUB0</accession>
<feature type="transmembrane region" description="Helical" evidence="10">
    <location>
        <begin position="278"/>
        <end position="296"/>
    </location>
</feature>